<gene>
    <name evidence="1" type="ORF">DRF58_11605</name>
</gene>
<reference evidence="1 2" key="1">
    <citation type="journal article" date="2006" name="Int. J. Syst. Evol. Microbiol.">
        <title>Chryseobacterium hispanicum sp. nov., isolated from the drinking water distribution system of Sevilla, Spain.</title>
        <authorList>
            <person name="Gallego V."/>
            <person name="Garcia M.T."/>
            <person name="Ventosa A."/>
        </authorList>
    </citation>
    <scope>NUCLEOTIDE SEQUENCE [LARGE SCALE GENOMIC DNA]</scope>
    <source>
        <strain evidence="1 2">KCTC 22104</strain>
    </source>
</reference>
<dbReference type="RefSeq" id="WP_116035608.1">
    <property type="nucleotide sequence ID" value="NZ_JBHLVV010000086.1"/>
</dbReference>
<protein>
    <recommendedName>
        <fullName evidence="3">Aspartyl protease</fullName>
    </recommendedName>
</protein>
<evidence type="ECO:0000313" key="2">
    <source>
        <dbReference type="Proteomes" id="UP000256326"/>
    </source>
</evidence>
<evidence type="ECO:0000313" key="1">
    <source>
        <dbReference type="EMBL" id="REC69936.1"/>
    </source>
</evidence>
<evidence type="ECO:0008006" key="3">
    <source>
        <dbReference type="Google" id="ProtNLM"/>
    </source>
</evidence>
<accession>A0A3D9CVX6</accession>
<proteinExistence type="predicted"/>
<sequence length="295" mass="34646">MKLKLLFTYIIFTIFSPNIQAQKIDFKWEKDSINGKLIDKIAMSVPFTIENKTYRFQFDLGADVTLIYDKCFEKTELIKSKEITPNDFAAGHTVFIVKNQNLKIDNFEIKNYDLRGLLNFDQGEVCGVVGSDIFKDKYLTINFSKKEIEVSDKLKNKFIKQIQFVDAKYINNKLHVPITIDDKTYYFLYDSGASIFPMITYKENMKQIIENREIVENFNLKNFNNPLILRAVDINKNIQLGNNNFMVKQLWFTDEDYFGFKQQDIDGIIGNDFFYDKIIVLDFKNKKFGIVNNDI</sequence>
<keyword evidence="2" id="KW-1185">Reference proteome</keyword>
<dbReference type="SUPFAM" id="SSF50630">
    <property type="entry name" value="Acid proteases"/>
    <property type="match status" value="1"/>
</dbReference>
<comment type="caution">
    <text evidence="1">The sequence shown here is derived from an EMBL/GenBank/DDBJ whole genome shotgun (WGS) entry which is preliminary data.</text>
</comment>
<dbReference type="AlphaFoldDB" id="A0A3D9CVX6"/>
<dbReference type="OrthoDB" id="1098576at2"/>
<dbReference type="Gene3D" id="2.40.70.10">
    <property type="entry name" value="Acid Proteases"/>
    <property type="match status" value="2"/>
</dbReference>
<name>A0A3D9CVX6_9FLAO</name>
<dbReference type="EMBL" id="QNUG01000023">
    <property type="protein sequence ID" value="REC69936.1"/>
    <property type="molecule type" value="Genomic_DNA"/>
</dbReference>
<dbReference type="InterPro" id="IPR021109">
    <property type="entry name" value="Peptidase_aspartic_dom_sf"/>
</dbReference>
<organism evidence="1 2">
    <name type="scientific">Epilithonimonas hispanica</name>
    <dbReference type="NCBI Taxonomy" id="358687"/>
    <lineage>
        <taxon>Bacteria</taxon>
        <taxon>Pseudomonadati</taxon>
        <taxon>Bacteroidota</taxon>
        <taxon>Flavobacteriia</taxon>
        <taxon>Flavobacteriales</taxon>
        <taxon>Weeksellaceae</taxon>
        <taxon>Chryseobacterium group</taxon>
        <taxon>Epilithonimonas</taxon>
    </lineage>
</organism>
<dbReference type="Proteomes" id="UP000256326">
    <property type="component" value="Unassembled WGS sequence"/>
</dbReference>